<organism evidence="1 2">
    <name type="scientific">Eiseniibacteriota bacterium</name>
    <dbReference type="NCBI Taxonomy" id="2212470"/>
    <lineage>
        <taxon>Bacteria</taxon>
        <taxon>Candidatus Eiseniibacteriota</taxon>
    </lineage>
</organism>
<accession>A0A933SFA8</accession>
<reference evidence="1" key="1">
    <citation type="submission" date="2020-07" db="EMBL/GenBank/DDBJ databases">
        <title>Huge and variable diversity of episymbiotic CPR bacteria and DPANN archaea in groundwater ecosystems.</title>
        <authorList>
            <person name="He C.Y."/>
            <person name="Keren R."/>
            <person name="Whittaker M."/>
            <person name="Farag I.F."/>
            <person name="Doudna J."/>
            <person name="Cate J.H.D."/>
            <person name="Banfield J.F."/>
        </authorList>
    </citation>
    <scope>NUCLEOTIDE SEQUENCE</scope>
    <source>
        <strain evidence="1">NC_groundwater_1813_Pr3_B-0.1um_71_17</strain>
    </source>
</reference>
<proteinExistence type="predicted"/>
<dbReference type="EMBL" id="JACRIW010000087">
    <property type="protein sequence ID" value="MBI5170240.1"/>
    <property type="molecule type" value="Genomic_DNA"/>
</dbReference>
<evidence type="ECO:0000313" key="1">
    <source>
        <dbReference type="EMBL" id="MBI5170240.1"/>
    </source>
</evidence>
<dbReference type="AlphaFoldDB" id="A0A933SFA8"/>
<sequence>MSARPLIRLAVLAASLAALIGCGKNLPTSVIVPTGYRPGTPPGAISGSVSFDPAYPGLDVAPFPRVLAELHKYKVGGRGEQDSVGALVESRVLGGASTDFSFTGVMPGTYIIQFRADHAFRGVDRAPIFVELDPVRLSNIVLPAEIESLSIATYVVGTMPGFSLDDAFLNGTTSMTQDALGLWTYPDLLFGYTPIAAGTYRFKFVTDFSSTPGHLIGWGGDSTVTLTAPVTNAPVRYASGPAEDIKVTIPSTGNWSFTLDERRLTFSITPAPATAAIAARARTPR</sequence>
<dbReference type="PROSITE" id="PS51257">
    <property type="entry name" value="PROKAR_LIPOPROTEIN"/>
    <property type="match status" value="1"/>
</dbReference>
<evidence type="ECO:0000313" key="2">
    <source>
        <dbReference type="Proteomes" id="UP000696931"/>
    </source>
</evidence>
<name>A0A933SFA8_UNCEI</name>
<comment type="caution">
    <text evidence="1">The sequence shown here is derived from an EMBL/GenBank/DDBJ whole genome shotgun (WGS) entry which is preliminary data.</text>
</comment>
<gene>
    <name evidence="1" type="ORF">HZA61_12190</name>
</gene>
<dbReference type="Proteomes" id="UP000696931">
    <property type="component" value="Unassembled WGS sequence"/>
</dbReference>
<protein>
    <submittedName>
        <fullName evidence="1">Uncharacterized protein</fullName>
    </submittedName>
</protein>